<dbReference type="InterPro" id="IPR017930">
    <property type="entry name" value="Myb_dom"/>
</dbReference>
<evidence type="ECO:0000313" key="16">
    <source>
        <dbReference type="Proteomes" id="UP000224567"/>
    </source>
</evidence>
<organism evidence="15 16">
    <name type="scientific">Capsicum baccatum</name>
    <name type="common">Peruvian pepper</name>
    <dbReference type="NCBI Taxonomy" id="33114"/>
    <lineage>
        <taxon>Eukaryota</taxon>
        <taxon>Viridiplantae</taxon>
        <taxon>Streptophyta</taxon>
        <taxon>Embryophyta</taxon>
        <taxon>Tracheophyta</taxon>
        <taxon>Spermatophyta</taxon>
        <taxon>Magnoliopsida</taxon>
        <taxon>eudicotyledons</taxon>
        <taxon>Gunneridae</taxon>
        <taxon>Pentapetalae</taxon>
        <taxon>asterids</taxon>
        <taxon>lamiids</taxon>
        <taxon>Solanales</taxon>
        <taxon>Solanaceae</taxon>
        <taxon>Solanoideae</taxon>
        <taxon>Capsiceae</taxon>
        <taxon>Capsicum</taxon>
    </lineage>
</organism>
<protein>
    <submittedName>
        <fullName evidence="15">SWI/SNF complex subunit SWI3B</fullName>
    </submittedName>
</protein>
<keyword evidence="9" id="KW-0812">Transmembrane</keyword>
<evidence type="ECO:0000259" key="12">
    <source>
        <dbReference type="PROSITE" id="PS50934"/>
    </source>
</evidence>
<keyword evidence="5" id="KW-0804">Transcription</keyword>
<dbReference type="InterPro" id="IPR000504">
    <property type="entry name" value="RRM_dom"/>
</dbReference>
<proteinExistence type="predicted"/>
<feature type="domain" description="SWIRM" evidence="12">
    <location>
        <begin position="403"/>
        <end position="500"/>
    </location>
</feature>
<dbReference type="GO" id="GO:0010597">
    <property type="term" value="P:green leaf volatile biosynthetic process"/>
    <property type="evidence" value="ECO:0007669"/>
    <property type="project" value="UniProtKB-ARBA"/>
</dbReference>
<evidence type="ECO:0000256" key="6">
    <source>
        <dbReference type="ARBA" id="ARBA00023242"/>
    </source>
</evidence>
<dbReference type="PROSITE" id="PS51294">
    <property type="entry name" value="HTH_MYB"/>
    <property type="match status" value="1"/>
</dbReference>
<sequence length="826" mass="91267">MAYQQQPPPVQGSGSSAAAGGGVPFFNSPFGDTTFTKVFVGGLAWETQSDTLRRYFEQFGEILEAVVITDKNTGRSKGYGFVTFRDPESTRRACADPAPIIDGRRANCNLASLGRPRPSVQFGRLRSSTPFPPGLPVARGAYAGSFGYQQPVSYGYQQGLMYSPYGYATYGADYVYSQGVYNPYGGQQYLPVYGVPGTVNTTMYPYGQLSQAVPGSHGYTTLQGYAVPGHQILQFGGPGVNAMTASSIPTIQAPYQTGRSLFYLCLIYACMVALLIILSLTLICIPTLSRRLTSRRTASLLHKSRGKVLRIPHLPQTPFVGSHWVSERLLHHSHSSYYLLILLNLCKVAVLTKMQGEILSSKKLRVHTKVGDVHDHFGCKAILHPSSCWYKKKLGADFATEHKFFHPCQCWFSWNSIHECEVRFLPEFFDGRSPSKNPKTYKYCRNTIIRRFRDNPTKKITFTEVRKTIVGDVGSIRKVFDFLETWGLINYTANTSKSLIKWEEKESKSASASASHSADANGTSTDCTVPKKRVCSSCKTICRIACFASDKYDLTLCARCYVSGDNRVGVNNSDFRRVEISEEAKTDWTDKETLLLLEALLHYGDDWKKVAAHVGGRSTKECVARFVKLPFGEQFMGPLESTEVDSEPKSETMHPQSKRMRLTPLADASNPIMAQAAFLSALAGKEVAELAAHAAVTALSEIGAGITKGNLGSLLGGAEGQESDGTSNGYGKDKLERALVEARPQLEKEALDLERAVSDVAIETKEIEERIAHFEERDLQMEKEWQQLMQLKNLIFIDQLTLLLNKASAPKTGETIGEEVIDVKAE</sequence>
<evidence type="ECO:0000259" key="11">
    <source>
        <dbReference type="PROSITE" id="PS50102"/>
    </source>
</evidence>
<keyword evidence="3 7" id="KW-0694">RNA-binding</keyword>
<dbReference type="InterPro" id="IPR036388">
    <property type="entry name" value="WH-like_DNA-bd_sf"/>
</dbReference>
<keyword evidence="9" id="KW-1133">Transmembrane helix</keyword>
<feature type="domain" description="SANT" evidence="13">
    <location>
        <begin position="583"/>
        <end position="634"/>
    </location>
</feature>
<dbReference type="CDD" id="cd12384">
    <property type="entry name" value="RRM_RBM24_RBM38_like"/>
    <property type="match status" value="1"/>
</dbReference>
<dbReference type="Proteomes" id="UP000224567">
    <property type="component" value="Unassembled WGS sequence"/>
</dbReference>
<dbReference type="PANTHER" id="PTHR11176:SF57">
    <property type="entry name" value="PROTEIN BOULE"/>
    <property type="match status" value="1"/>
</dbReference>
<keyword evidence="16" id="KW-1185">Reference proteome</keyword>
<dbReference type="InterPro" id="IPR007526">
    <property type="entry name" value="SWIRM"/>
</dbReference>
<dbReference type="Gene3D" id="1.10.10.60">
    <property type="entry name" value="Homeodomain-like"/>
    <property type="match status" value="1"/>
</dbReference>
<dbReference type="FunFam" id="1.10.10.60:FF:000014">
    <property type="entry name" value="SWI/SNF complex subunit SMARCC2 isoform C"/>
    <property type="match status" value="1"/>
</dbReference>
<dbReference type="Pfam" id="PF00249">
    <property type="entry name" value="Myb_DNA-binding"/>
    <property type="match status" value="1"/>
</dbReference>
<reference evidence="15 16" key="1">
    <citation type="journal article" date="2017" name="Genome Biol.">
        <title>New reference genome sequences of hot pepper reveal the massive evolution of plant disease-resistance genes by retroduplication.</title>
        <authorList>
            <person name="Kim S."/>
            <person name="Park J."/>
            <person name="Yeom S.I."/>
            <person name="Kim Y.M."/>
            <person name="Seo E."/>
            <person name="Kim K.T."/>
            <person name="Kim M.S."/>
            <person name="Lee J.M."/>
            <person name="Cheong K."/>
            <person name="Shin H.S."/>
            <person name="Kim S.B."/>
            <person name="Han K."/>
            <person name="Lee J."/>
            <person name="Park M."/>
            <person name="Lee H.A."/>
            <person name="Lee H.Y."/>
            <person name="Lee Y."/>
            <person name="Oh S."/>
            <person name="Lee J.H."/>
            <person name="Choi E."/>
            <person name="Choi E."/>
            <person name="Lee S.E."/>
            <person name="Jeon J."/>
            <person name="Kim H."/>
            <person name="Choi G."/>
            <person name="Song H."/>
            <person name="Lee J."/>
            <person name="Lee S.C."/>
            <person name="Kwon J.K."/>
            <person name="Lee H.Y."/>
            <person name="Koo N."/>
            <person name="Hong Y."/>
            <person name="Kim R.W."/>
            <person name="Kang W.H."/>
            <person name="Huh J.H."/>
            <person name="Kang B.C."/>
            <person name="Yang T.J."/>
            <person name="Lee Y.H."/>
            <person name="Bennetzen J.L."/>
            <person name="Choi D."/>
        </authorList>
    </citation>
    <scope>NUCLEOTIDE SEQUENCE [LARGE SCALE GENOMIC DNA]</scope>
    <source>
        <strain evidence="16">cv. PBC81</strain>
    </source>
</reference>
<gene>
    <name evidence="15" type="ORF">CQW23_11036</name>
</gene>
<dbReference type="GO" id="GO:0003723">
    <property type="term" value="F:RNA binding"/>
    <property type="evidence" value="ECO:0007669"/>
    <property type="project" value="UniProtKB-UniRule"/>
</dbReference>
<evidence type="ECO:0000256" key="1">
    <source>
        <dbReference type="ARBA" id="ARBA00004123"/>
    </source>
</evidence>
<evidence type="ECO:0000259" key="13">
    <source>
        <dbReference type="PROSITE" id="PS51293"/>
    </source>
</evidence>
<keyword evidence="9" id="KW-0472">Membrane</keyword>
<dbReference type="Gene3D" id="3.30.70.330">
    <property type="match status" value="1"/>
</dbReference>
<dbReference type="CDD" id="cd00167">
    <property type="entry name" value="SANT"/>
    <property type="match status" value="1"/>
</dbReference>
<evidence type="ECO:0000256" key="9">
    <source>
        <dbReference type="SAM" id="Phobius"/>
    </source>
</evidence>
<dbReference type="PROSITE" id="PS50090">
    <property type="entry name" value="MYB_LIKE"/>
    <property type="match status" value="1"/>
</dbReference>
<comment type="caution">
    <text evidence="15">The sequence shown here is derived from an EMBL/GenBank/DDBJ whole genome shotgun (WGS) entry which is preliminary data.</text>
</comment>
<dbReference type="InterPro" id="IPR012677">
    <property type="entry name" value="Nucleotide-bd_a/b_plait_sf"/>
</dbReference>
<evidence type="ECO:0000256" key="8">
    <source>
        <dbReference type="SAM" id="MobiDB-lite"/>
    </source>
</evidence>
<accession>A0A2G2X1I3</accession>
<dbReference type="EMBL" id="MLFT02000004">
    <property type="protein sequence ID" value="PHT51289.1"/>
    <property type="molecule type" value="Genomic_DNA"/>
</dbReference>
<dbReference type="PROSITE" id="PS50102">
    <property type="entry name" value="RRM"/>
    <property type="match status" value="1"/>
</dbReference>
<keyword evidence="2" id="KW-0217">Developmental protein</keyword>
<reference evidence="16" key="2">
    <citation type="journal article" date="2017" name="J. Anim. Genet.">
        <title>Multiple reference genome sequences of hot pepper reveal the massive evolution of plant disease resistance genes by retroduplication.</title>
        <authorList>
            <person name="Kim S."/>
            <person name="Park J."/>
            <person name="Yeom S.-I."/>
            <person name="Kim Y.-M."/>
            <person name="Seo E."/>
            <person name="Kim K.-T."/>
            <person name="Kim M.-S."/>
            <person name="Lee J.M."/>
            <person name="Cheong K."/>
            <person name="Shin H.-S."/>
            <person name="Kim S.-B."/>
            <person name="Han K."/>
            <person name="Lee J."/>
            <person name="Park M."/>
            <person name="Lee H.-A."/>
            <person name="Lee H.-Y."/>
            <person name="Lee Y."/>
            <person name="Oh S."/>
            <person name="Lee J.H."/>
            <person name="Choi E."/>
            <person name="Choi E."/>
            <person name="Lee S.E."/>
            <person name="Jeon J."/>
            <person name="Kim H."/>
            <person name="Choi G."/>
            <person name="Song H."/>
            <person name="Lee J."/>
            <person name="Lee S.-C."/>
            <person name="Kwon J.-K."/>
            <person name="Lee H.-Y."/>
            <person name="Koo N."/>
            <person name="Hong Y."/>
            <person name="Kim R.W."/>
            <person name="Kang W.-H."/>
            <person name="Huh J.H."/>
            <person name="Kang B.-C."/>
            <person name="Yang T.-J."/>
            <person name="Lee Y.-H."/>
            <person name="Bennetzen J.L."/>
            <person name="Choi D."/>
        </authorList>
    </citation>
    <scope>NUCLEOTIDE SEQUENCE [LARGE SCALE GENOMIC DNA]</scope>
    <source>
        <strain evidence="16">cv. PBC81</strain>
    </source>
</reference>
<evidence type="ECO:0000256" key="3">
    <source>
        <dbReference type="ARBA" id="ARBA00022884"/>
    </source>
</evidence>
<dbReference type="GO" id="GO:0000976">
    <property type="term" value="F:transcription cis-regulatory region binding"/>
    <property type="evidence" value="ECO:0007669"/>
    <property type="project" value="UniProtKB-ARBA"/>
</dbReference>
<dbReference type="InterPro" id="IPR009057">
    <property type="entry name" value="Homeodomain-like_sf"/>
</dbReference>
<feature type="domain" description="HTH myb-type" evidence="14">
    <location>
        <begin position="585"/>
        <end position="622"/>
    </location>
</feature>
<dbReference type="GO" id="GO:0005634">
    <property type="term" value="C:nucleus"/>
    <property type="evidence" value="ECO:0007669"/>
    <property type="project" value="UniProtKB-SubCell"/>
</dbReference>
<dbReference type="OrthoDB" id="118550at2759"/>
<evidence type="ECO:0000256" key="7">
    <source>
        <dbReference type="PROSITE-ProRule" id="PRU00176"/>
    </source>
</evidence>
<dbReference type="Gene3D" id="1.10.10.10">
    <property type="entry name" value="Winged helix-like DNA-binding domain superfamily/Winged helix DNA-binding domain"/>
    <property type="match status" value="1"/>
</dbReference>
<evidence type="ECO:0000256" key="4">
    <source>
        <dbReference type="ARBA" id="ARBA00023015"/>
    </source>
</evidence>
<dbReference type="SMART" id="SM00360">
    <property type="entry name" value="RRM"/>
    <property type="match status" value="1"/>
</dbReference>
<dbReference type="Pfam" id="PF00076">
    <property type="entry name" value="RRM_1"/>
    <property type="match status" value="1"/>
</dbReference>
<comment type="subcellular location">
    <subcellularLocation>
        <location evidence="1">Nucleus</location>
    </subcellularLocation>
</comment>
<dbReference type="FunFam" id="1.10.10.10:FF:000020">
    <property type="entry name" value="SWI/SNF complex subunit SMARCC2 isoform c"/>
    <property type="match status" value="1"/>
</dbReference>
<keyword evidence="4" id="KW-0805">Transcription regulation</keyword>
<feature type="domain" description="RRM" evidence="11">
    <location>
        <begin position="36"/>
        <end position="113"/>
    </location>
</feature>
<feature type="domain" description="Myb-like" evidence="10">
    <location>
        <begin position="580"/>
        <end position="630"/>
    </location>
</feature>
<dbReference type="PROSITE" id="PS50934">
    <property type="entry name" value="SWIRM"/>
    <property type="match status" value="1"/>
</dbReference>
<dbReference type="AlphaFoldDB" id="A0A2G2X1I3"/>
<dbReference type="InterPro" id="IPR017884">
    <property type="entry name" value="SANT_dom"/>
</dbReference>
<dbReference type="InterPro" id="IPR001005">
    <property type="entry name" value="SANT/Myb"/>
</dbReference>
<evidence type="ECO:0000256" key="5">
    <source>
        <dbReference type="ARBA" id="ARBA00023163"/>
    </source>
</evidence>
<dbReference type="InterPro" id="IPR035979">
    <property type="entry name" value="RBD_domain_sf"/>
</dbReference>
<evidence type="ECO:0000259" key="14">
    <source>
        <dbReference type="PROSITE" id="PS51294"/>
    </source>
</evidence>
<name>A0A2G2X1I3_CAPBA</name>
<feature type="region of interest" description="Disordered" evidence="8">
    <location>
        <begin position="640"/>
        <end position="659"/>
    </location>
</feature>
<dbReference type="FunFam" id="3.30.70.330:FF:000250">
    <property type="entry name" value="RNA-binding (RRM/RBD/RNP motifs) family protein"/>
    <property type="match status" value="1"/>
</dbReference>
<dbReference type="PROSITE" id="PS51293">
    <property type="entry name" value="SANT"/>
    <property type="match status" value="1"/>
</dbReference>
<evidence type="ECO:0000259" key="10">
    <source>
        <dbReference type="PROSITE" id="PS50090"/>
    </source>
</evidence>
<dbReference type="SUPFAM" id="SSF46689">
    <property type="entry name" value="Homeodomain-like"/>
    <property type="match status" value="2"/>
</dbReference>
<dbReference type="SUPFAM" id="SSF54928">
    <property type="entry name" value="RNA-binding domain, RBD"/>
    <property type="match status" value="1"/>
</dbReference>
<dbReference type="PANTHER" id="PTHR11176">
    <property type="entry name" value="BOULE-RELATED"/>
    <property type="match status" value="1"/>
</dbReference>
<dbReference type="Pfam" id="PF04433">
    <property type="entry name" value="SWIRM"/>
    <property type="match status" value="1"/>
</dbReference>
<evidence type="ECO:0000313" key="15">
    <source>
        <dbReference type="EMBL" id="PHT51289.1"/>
    </source>
</evidence>
<keyword evidence="6" id="KW-0539">Nucleus</keyword>
<dbReference type="SMART" id="SM00717">
    <property type="entry name" value="SANT"/>
    <property type="match status" value="1"/>
</dbReference>
<feature type="transmembrane region" description="Helical" evidence="9">
    <location>
        <begin position="261"/>
        <end position="285"/>
    </location>
</feature>
<dbReference type="STRING" id="33114.A0A2G2X1I3"/>
<evidence type="ECO:0000256" key="2">
    <source>
        <dbReference type="ARBA" id="ARBA00022473"/>
    </source>
</evidence>